<organism evidence="1">
    <name type="scientific">Oikopleura dioica</name>
    <name type="common">Tunicate</name>
    <dbReference type="NCBI Taxonomy" id="34765"/>
    <lineage>
        <taxon>Eukaryota</taxon>
        <taxon>Metazoa</taxon>
        <taxon>Chordata</taxon>
        <taxon>Tunicata</taxon>
        <taxon>Appendicularia</taxon>
        <taxon>Copelata</taxon>
        <taxon>Oikopleuridae</taxon>
        <taxon>Oikopleura</taxon>
    </lineage>
</organism>
<feature type="non-terminal residue" evidence="1">
    <location>
        <position position="1"/>
    </location>
</feature>
<name>E4Z697_OIKDI</name>
<protein>
    <submittedName>
        <fullName evidence="1">Uncharacterized protein</fullName>
    </submittedName>
</protein>
<accession>E4Z697</accession>
<gene>
    <name evidence="1" type="ORF">GSOID_T00027802001</name>
</gene>
<reference evidence="1" key="1">
    <citation type="journal article" date="2010" name="Science">
        <title>Plasticity of animal genome architecture unmasked by rapid evolution of a pelagic tunicate.</title>
        <authorList>
            <person name="Denoeud F."/>
            <person name="Henriet S."/>
            <person name="Mungpakdee S."/>
            <person name="Aury J.M."/>
            <person name="Da Silva C."/>
            <person name="Brinkmann H."/>
            <person name="Mikhaleva J."/>
            <person name="Olsen L.C."/>
            <person name="Jubin C."/>
            <person name="Canestro C."/>
            <person name="Bouquet J.M."/>
            <person name="Danks G."/>
            <person name="Poulain J."/>
            <person name="Campsteijn C."/>
            <person name="Adamski M."/>
            <person name="Cross I."/>
            <person name="Yadetie F."/>
            <person name="Muffato M."/>
            <person name="Louis A."/>
            <person name="Butcher S."/>
            <person name="Tsagkogeorga G."/>
            <person name="Konrad A."/>
            <person name="Singh S."/>
            <person name="Jensen M.F."/>
            <person name="Cong E.H."/>
            <person name="Eikeseth-Otteraa H."/>
            <person name="Noel B."/>
            <person name="Anthouard V."/>
            <person name="Porcel B.M."/>
            <person name="Kachouri-Lafond R."/>
            <person name="Nishino A."/>
            <person name="Ugolini M."/>
            <person name="Chourrout P."/>
            <person name="Nishida H."/>
            <person name="Aasland R."/>
            <person name="Huzurbazar S."/>
            <person name="Westhof E."/>
            <person name="Delsuc F."/>
            <person name="Lehrach H."/>
            <person name="Reinhardt R."/>
            <person name="Weissenbach J."/>
            <person name="Roy S.W."/>
            <person name="Artiguenave F."/>
            <person name="Postlethwait J.H."/>
            <person name="Manak J.R."/>
            <person name="Thompson E.M."/>
            <person name="Jaillon O."/>
            <person name="Du Pasquier L."/>
            <person name="Boudinot P."/>
            <person name="Liberles D.A."/>
            <person name="Volff J.N."/>
            <person name="Philippe H."/>
            <person name="Lenhard B."/>
            <person name="Roest Crollius H."/>
            <person name="Wincker P."/>
            <person name="Chourrout D."/>
        </authorList>
    </citation>
    <scope>NUCLEOTIDE SEQUENCE [LARGE SCALE GENOMIC DNA]</scope>
</reference>
<sequence length="292" mass="33970">AKPHIPFEQIHDYIDAFQIPRNSILYRFLQWQFLGEDTGNESSALVVSHKPKIELIKASTPSWKSIEPRLRWALRNFKIKSPIKELLEWLAVTVRTSYERIRFLLEEIVFMTKNDPDLGDDGRAELYLSELDEFEKYKLLKASDGCDRLPFHWLQSERTKMQEAIKKECYPMNFEKIIWVAKTSVVGMNETDVKMNCVKNLAAKMRGVKAEEETELVALLKALKISSKGREQIIEELLMNCRLYMHTARCIDDPAQASKFLKEAVMDLEQYKTIISEVLDISKNFKSLRAGM</sequence>
<dbReference type="AlphaFoldDB" id="E4Z697"/>
<evidence type="ECO:0000313" key="1">
    <source>
        <dbReference type="EMBL" id="CBY43225.1"/>
    </source>
</evidence>
<dbReference type="Proteomes" id="UP000011014">
    <property type="component" value="Unassembled WGS sequence"/>
</dbReference>
<proteinExistence type="predicted"/>
<dbReference type="EMBL" id="FN657974">
    <property type="protein sequence ID" value="CBY43225.1"/>
    <property type="molecule type" value="Genomic_DNA"/>
</dbReference>